<accession>A0ABD1T7N8</accession>
<sequence length="165" mass="18062">MTQQDVVKVHKVVINFEIVKKQAVVEKKMMEHFLFKEQAKIASICARDSPNAPRSHVMEVASGSDVAESIAEFARKRQKGVYVSSARAPLGSTGLTIYLAGGQGQLVGGSVVGSLVAAGPVMVIASTFSNATYERLPLDDEEEASACRRRCRRRTGWHWWAIGRT</sequence>
<organism evidence="1 2">
    <name type="scientific">Forsythia ovata</name>
    <dbReference type="NCBI Taxonomy" id="205694"/>
    <lineage>
        <taxon>Eukaryota</taxon>
        <taxon>Viridiplantae</taxon>
        <taxon>Streptophyta</taxon>
        <taxon>Embryophyta</taxon>
        <taxon>Tracheophyta</taxon>
        <taxon>Spermatophyta</taxon>
        <taxon>Magnoliopsida</taxon>
        <taxon>eudicotyledons</taxon>
        <taxon>Gunneridae</taxon>
        <taxon>Pentapetalae</taxon>
        <taxon>asterids</taxon>
        <taxon>lamiids</taxon>
        <taxon>Lamiales</taxon>
        <taxon>Oleaceae</taxon>
        <taxon>Forsythieae</taxon>
        <taxon>Forsythia</taxon>
    </lineage>
</organism>
<dbReference type="AlphaFoldDB" id="A0ABD1T7N8"/>
<reference evidence="2" key="1">
    <citation type="submission" date="2024-07" db="EMBL/GenBank/DDBJ databases">
        <title>Two chromosome-level genome assemblies of Korean endemic species Abeliophyllum distichum and Forsythia ovata (Oleaceae).</title>
        <authorList>
            <person name="Jang H."/>
        </authorList>
    </citation>
    <scope>NUCLEOTIDE SEQUENCE [LARGE SCALE GENOMIC DNA]</scope>
</reference>
<protein>
    <submittedName>
        <fullName evidence="1">AT-hook motif nuclear-localized protein</fullName>
    </submittedName>
</protein>
<evidence type="ECO:0000313" key="1">
    <source>
        <dbReference type="EMBL" id="KAL2508719.1"/>
    </source>
</evidence>
<evidence type="ECO:0000313" key="2">
    <source>
        <dbReference type="Proteomes" id="UP001604277"/>
    </source>
</evidence>
<dbReference type="EMBL" id="JBFOLJ010000009">
    <property type="protein sequence ID" value="KAL2508719.1"/>
    <property type="molecule type" value="Genomic_DNA"/>
</dbReference>
<dbReference type="InterPro" id="IPR014476">
    <property type="entry name" value="AHL15-29"/>
</dbReference>
<comment type="caution">
    <text evidence="1">The sequence shown here is derived from an EMBL/GenBank/DDBJ whole genome shotgun (WGS) entry which is preliminary data.</text>
</comment>
<name>A0ABD1T7N8_9LAMI</name>
<dbReference type="PANTHER" id="PTHR31100:SF3">
    <property type="entry name" value="AT-HOOK MOTIF NUCLEAR-LOCALIZED PROTEIN 20"/>
    <property type="match status" value="1"/>
</dbReference>
<keyword evidence="2" id="KW-1185">Reference proteome</keyword>
<dbReference type="Proteomes" id="UP001604277">
    <property type="component" value="Unassembled WGS sequence"/>
</dbReference>
<proteinExistence type="predicted"/>
<gene>
    <name evidence="1" type="ORF">Fot_32366</name>
</gene>
<dbReference type="PANTHER" id="PTHR31100">
    <property type="entry name" value="AT-HOOK MOTIF NUCLEAR-LOCALIZED PROTEIN 15"/>
    <property type="match status" value="1"/>
</dbReference>
<dbReference type="SUPFAM" id="SSF117856">
    <property type="entry name" value="AF0104/ALDC/Ptd012-like"/>
    <property type="match status" value="1"/>
</dbReference>